<name>A0A1H2QPB6_9PSEU</name>
<evidence type="ECO:0000313" key="2">
    <source>
        <dbReference type="Proteomes" id="UP000199529"/>
    </source>
</evidence>
<proteinExistence type="predicted"/>
<dbReference type="Pfam" id="PF13376">
    <property type="entry name" value="OmdA"/>
    <property type="match status" value="1"/>
</dbReference>
<accession>A0A1H2QPB6</accession>
<dbReference type="AlphaFoldDB" id="A0A1H2QPB6"/>
<evidence type="ECO:0000313" key="1">
    <source>
        <dbReference type="EMBL" id="SDW08971.1"/>
    </source>
</evidence>
<dbReference type="EMBL" id="FNOK01000001">
    <property type="protein sequence ID" value="SDW08971.1"/>
    <property type="molecule type" value="Genomic_DNA"/>
</dbReference>
<gene>
    <name evidence="1" type="ORF">SAMN05216215_1001164</name>
</gene>
<reference evidence="2" key="1">
    <citation type="submission" date="2016-10" db="EMBL/GenBank/DDBJ databases">
        <authorList>
            <person name="Varghese N."/>
            <person name="Submissions S."/>
        </authorList>
    </citation>
    <scope>NUCLEOTIDE SEQUENCE [LARGE SCALE GENOMIC DNA]</scope>
    <source>
        <strain evidence="2">CGMCC 4.3530</strain>
    </source>
</reference>
<keyword evidence="2" id="KW-1185">Reference proteome</keyword>
<dbReference type="STRING" id="418495.SAMN05216215_1001164"/>
<organism evidence="1 2">
    <name type="scientific">Saccharopolyspora shandongensis</name>
    <dbReference type="NCBI Taxonomy" id="418495"/>
    <lineage>
        <taxon>Bacteria</taxon>
        <taxon>Bacillati</taxon>
        <taxon>Actinomycetota</taxon>
        <taxon>Actinomycetes</taxon>
        <taxon>Pseudonocardiales</taxon>
        <taxon>Pseudonocardiaceae</taxon>
        <taxon>Saccharopolyspora</taxon>
    </lineage>
</organism>
<dbReference type="RefSeq" id="WP_177226194.1">
    <property type="nucleotide sequence ID" value="NZ_FNOK01000001.1"/>
</dbReference>
<sequence>MAVAFEPADPEPVRPPAELADALRGEPDAATFFDGLSGFYQRQYAGWIAGAKSADTRASRAAEVVALLKQGRKQR</sequence>
<dbReference type="Proteomes" id="UP000199529">
    <property type="component" value="Unassembled WGS sequence"/>
</dbReference>
<protein>
    <submittedName>
        <fullName evidence="1">Bacteriocin-protection, YdeI or OmpD-Associated</fullName>
    </submittedName>
</protein>